<protein>
    <submittedName>
        <fullName evidence="2">Uncharacterized protein</fullName>
    </submittedName>
</protein>
<keyword evidence="3" id="KW-1185">Reference proteome</keyword>
<comment type="caution">
    <text evidence="2">The sequence shown here is derived from an EMBL/GenBank/DDBJ whole genome shotgun (WGS) entry which is preliminary data.</text>
</comment>
<sequence length="142" mass="16003">MLLLMAFRFNYMLHLPTQTLAVSVADLVCPWLSGGKEIERHLKKIIKSLLSLSPAIGDFLRQSGRTEFKILIGGGVIFLKPISWNNHLRVTTFRNPPPQEHHSKHINSIQKLTHISLFQKTILGSALPLVTLNPVFQIKMSA</sequence>
<keyword evidence="1" id="KW-0732">Signal</keyword>
<name>A0A9P9E3X7_9PLEO</name>
<dbReference type="AlphaFoldDB" id="A0A9P9E3X7"/>
<reference evidence="2" key="1">
    <citation type="journal article" date="2021" name="Nat. Commun.">
        <title>Genetic determinants of endophytism in the Arabidopsis root mycobiome.</title>
        <authorList>
            <person name="Mesny F."/>
            <person name="Miyauchi S."/>
            <person name="Thiergart T."/>
            <person name="Pickel B."/>
            <person name="Atanasova L."/>
            <person name="Karlsson M."/>
            <person name="Huettel B."/>
            <person name="Barry K.W."/>
            <person name="Haridas S."/>
            <person name="Chen C."/>
            <person name="Bauer D."/>
            <person name="Andreopoulos W."/>
            <person name="Pangilinan J."/>
            <person name="LaButti K."/>
            <person name="Riley R."/>
            <person name="Lipzen A."/>
            <person name="Clum A."/>
            <person name="Drula E."/>
            <person name="Henrissat B."/>
            <person name="Kohler A."/>
            <person name="Grigoriev I.V."/>
            <person name="Martin F.M."/>
            <person name="Hacquard S."/>
        </authorList>
    </citation>
    <scope>NUCLEOTIDE SEQUENCE</scope>
    <source>
        <strain evidence="2">MPI-CAGE-CH-0243</strain>
    </source>
</reference>
<dbReference type="Proteomes" id="UP000700596">
    <property type="component" value="Unassembled WGS sequence"/>
</dbReference>
<feature type="chain" id="PRO_5040417176" evidence="1">
    <location>
        <begin position="22"/>
        <end position="142"/>
    </location>
</feature>
<evidence type="ECO:0000256" key="1">
    <source>
        <dbReference type="SAM" id="SignalP"/>
    </source>
</evidence>
<evidence type="ECO:0000313" key="3">
    <source>
        <dbReference type="Proteomes" id="UP000700596"/>
    </source>
</evidence>
<evidence type="ECO:0000313" key="2">
    <source>
        <dbReference type="EMBL" id="KAH7130282.1"/>
    </source>
</evidence>
<accession>A0A9P9E3X7</accession>
<organism evidence="2 3">
    <name type="scientific">Dendryphion nanum</name>
    <dbReference type="NCBI Taxonomy" id="256645"/>
    <lineage>
        <taxon>Eukaryota</taxon>
        <taxon>Fungi</taxon>
        <taxon>Dikarya</taxon>
        <taxon>Ascomycota</taxon>
        <taxon>Pezizomycotina</taxon>
        <taxon>Dothideomycetes</taxon>
        <taxon>Pleosporomycetidae</taxon>
        <taxon>Pleosporales</taxon>
        <taxon>Torulaceae</taxon>
        <taxon>Dendryphion</taxon>
    </lineage>
</organism>
<dbReference type="EMBL" id="JAGMWT010000004">
    <property type="protein sequence ID" value="KAH7130282.1"/>
    <property type="molecule type" value="Genomic_DNA"/>
</dbReference>
<proteinExistence type="predicted"/>
<gene>
    <name evidence="2" type="ORF">B0J11DRAFT_248402</name>
</gene>
<feature type="signal peptide" evidence="1">
    <location>
        <begin position="1"/>
        <end position="21"/>
    </location>
</feature>